<accession>A0A4Q9QMJ1</accession>
<comment type="caution">
    <text evidence="1">The sequence shown here is derived from an EMBL/GenBank/DDBJ whole genome shotgun (WGS) entry which is preliminary data.</text>
</comment>
<name>A0A4Q9QMJ1_9GAMM</name>
<keyword evidence="2" id="KW-1185">Reference proteome</keyword>
<dbReference type="Proteomes" id="UP000292302">
    <property type="component" value="Unassembled WGS sequence"/>
</dbReference>
<evidence type="ECO:0000313" key="1">
    <source>
        <dbReference type="EMBL" id="TBU80134.1"/>
    </source>
</evidence>
<evidence type="ECO:0000313" key="2">
    <source>
        <dbReference type="Proteomes" id="UP000292302"/>
    </source>
</evidence>
<organism evidence="1 2">
    <name type="scientific">Phytopseudomonas daroniae</name>
    <dbReference type="NCBI Taxonomy" id="2487519"/>
    <lineage>
        <taxon>Bacteria</taxon>
        <taxon>Pseudomonadati</taxon>
        <taxon>Pseudomonadota</taxon>
        <taxon>Gammaproteobacteria</taxon>
        <taxon>Pseudomonadales</taxon>
        <taxon>Pseudomonadaceae</taxon>
        <taxon>Phytopseudomonas</taxon>
    </lineage>
</organism>
<protein>
    <submittedName>
        <fullName evidence="1">Uncharacterized protein</fullName>
    </submittedName>
</protein>
<reference evidence="1 2" key="1">
    <citation type="submission" date="2018-06" db="EMBL/GenBank/DDBJ databases">
        <title>Three novel Pseudomonas species isolated from symptomatic oak.</title>
        <authorList>
            <person name="Bueno-Gonzalez V."/>
            <person name="Brady C."/>
        </authorList>
    </citation>
    <scope>NUCLEOTIDE SEQUENCE [LARGE SCALE GENOMIC DNA]</scope>
    <source>
        <strain evidence="1 2">P9A</strain>
    </source>
</reference>
<dbReference type="EMBL" id="QJUI01000008">
    <property type="protein sequence ID" value="TBU80134.1"/>
    <property type="molecule type" value="Genomic_DNA"/>
</dbReference>
<dbReference type="RefSeq" id="WP_131177310.1">
    <property type="nucleotide sequence ID" value="NZ_QJUI01000008.1"/>
</dbReference>
<proteinExistence type="predicted"/>
<gene>
    <name evidence="1" type="ORF">DNK06_10150</name>
</gene>
<sequence length="156" mass="17228">MKQAPFSLWQAIERLAQQAPLSPDKVEQTLGSPLLLDKQDAHRTRWVGGEVALQDNVRIAQTGFTLLSQEQANPRSSVGLFLSGACIGRDEIEARYGSLRLVTAPRGRSLNESSVWESAQPWGQLRFAFKQNNPECLHSVSISPVQRPTPGTPPQQ</sequence>
<dbReference type="OrthoDB" id="8854729at2"/>
<dbReference type="AlphaFoldDB" id="A0A4Q9QMJ1"/>